<protein>
    <submittedName>
        <fullName evidence="1">Uncharacterized protein</fullName>
    </submittedName>
</protein>
<name>A0AAD6VSK9_9AGAR</name>
<dbReference type="EMBL" id="JARJCW010000008">
    <property type="protein sequence ID" value="KAJ7221507.1"/>
    <property type="molecule type" value="Genomic_DNA"/>
</dbReference>
<accession>A0AAD6VSK9</accession>
<dbReference type="Proteomes" id="UP001219525">
    <property type="component" value="Unassembled WGS sequence"/>
</dbReference>
<keyword evidence="2" id="KW-1185">Reference proteome</keyword>
<reference evidence="1" key="1">
    <citation type="submission" date="2023-03" db="EMBL/GenBank/DDBJ databases">
        <title>Massive genome expansion in bonnet fungi (Mycena s.s.) driven by repeated elements and novel gene families across ecological guilds.</title>
        <authorList>
            <consortium name="Lawrence Berkeley National Laboratory"/>
            <person name="Harder C.B."/>
            <person name="Miyauchi S."/>
            <person name="Viragh M."/>
            <person name="Kuo A."/>
            <person name="Thoen E."/>
            <person name="Andreopoulos B."/>
            <person name="Lu D."/>
            <person name="Skrede I."/>
            <person name="Drula E."/>
            <person name="Henrissat B."/>
            <person name="Morin E."/>
            <person name="Kohler A."/>
            <person name="Barry K."/>
            <person name="LaButti K."/>
            <person name="Morin E."/>
            <person name="Salamov A."/>
            <person name="Lipzen A."/>
            <person name="Mereny Z."/>
            <person name="Hegedus B."/>
            <person name="Baldrian P."/>
            <person name="Stursova M."/>
            <person name="Weitz H."/>
            <person name="Taylor A."/>
            <person name="Grigoriev I.V."/>
            <person name="Nagy L.G."/>
            <person name="Martin F."/>
            <person name="Kauserud H."/>
        </authorList>
    </citation>
    <scope>NUCLEOTIDE SEQUENCE</scope>
    <source>
        <strain evidence="1">9144</strain>
    </source>
</reference>
<dbReference type="AlphaFoldDB" id="A0AAD6VSK9"/>
<sequence length="77" mass="8482">MAMRPLGFTIRIIRQCWSQSWFSLNEQPSHTYYAGVDVVGSGVFSSPSTTSHVGLQCGKPSLVSFCANSIGPKIFRR</sequence>
<evidence type="ECO:0000313" key="1">
    <source>
        <dbReference type="EMBL" id="KAJ7221507.1"/>
    </source>
</evidence>
<gene>
    <name evidence="1" type="ORF">GGX14DRAFT_429915</name>
</gene>
<proteinExistence type="predicted"/>
<comment type="caution">
    <text evidence="1">The sequence shown here is derived from an EMBL/GenBank/DDBJ whole genome shotgun (WGS) entry which is preliminary data.</text>
</comment>
<evidence type="ECO:0000313" key="2">
    <source>
        <dbReference type="Proteomes" id="UP001219525"/>
    </source>
</evidence>
<organism evidence="1 2">
    <name type="scientific">Mycena pura</name>
    <dbReference type="NCBI Taxonomy" id="153505"/>
    <lineage>
        <taxon>Eukaryota</taxon>
        <taxon>Fungi</taxon>
        <taxon>Dikarya</taxon>
        <taxon>Basidiomycota</taxon>
        <taxon>Agaricomycotina</taxon>
        <taxon>Agaricomycetes</taxon>
        <taxon>Agaricomycetidae</taxon>
        <taxon>Agaricales</taxon>
        <taxon>Marasmiineae</taxon>
        <taxon>Mycenaceae</taxon>
        <taxon>Mycena</taxon>
    </lineage>
</organism>